<dbReference type="Proteomes" id="UP000324376">
    <property type="component" value="Unassembled WGS sequence"/>
</dbReference>
<dbReference type="AlphaFoldDB" id="A0A5S5C744"/>
<organism evidence="1 2">
    <name type="scientific">Aquimarina intermedia</name>
    <dbReference type="NCBI Taxonomy" id="350814"/>
    <lineage>
        <taxon>Bacteria</taxon>
        <taxon>Pseudomonadati</taxon>
        <taxon>Bacteroidota</taxon>
        <taxon>Flavobacteriia</taxon>
        <taxon>Flavobacteriales</taxon>
        <taxon>Flavobacteriaceae</taxon>
        <taxon>Aquimarina</taxon>
    </lineage>
</organism>
<keyword evidence="2" id="KW-1185">Reference proteome</keyword>
<name>A0A5S5C744_9FLAO</name>
<accession>A0A5S5C744</accession>
<evidence type="ECO:0000313" key="2">
    <source>
        <dbReference type="Proteomes" id="UP000324376"/>
    </source>
</evidence>
<dbReference type="EMBL" id="VNHU01000004">
    <property type="protein sequence ID" value="TYP74216.1"/>
    <property type="molecule type" value="Genomic_DNA"/>
</dbReference>
<proteinExistence type="predicted"/>
<comment type="caution">
    <text evidence="1">The sequence shown here is derived from an EMBL/GenBank/DDBJ whole genome shotgun (WGS) entry which is preliminary data.</text>
</comment>
<gene>
    <name evidence="1" type="ORF">BD809_10431</name>
</gene>
<reference evidence="1 2" key="1">
    <citation type="submission" date="2019-07" db="EMBL/GenBank/DDBJ databases">
        <title>Genomic Encyclopedia of Archaeal and Bacterial Type Strains, Phase II (KMG-II): from individual species to whole genera.</title>
        <authorList>
            <person name="Goeker M."/>
        </authorList>
    </citation>
    <scope>NUCLEOTIDE SEQUENCE [LARGE SCALE GENOMIC DNA]</scope>
    <source>
        <strain evidence="1 2">DSM 17527</strain>
    </source>
</reference>
<dbReference type="GO" id="GO:0016746">
    <property type="term" value="F:acyltransferase activity"/>
    <property type="evidence" value="ECO:0007669"/>
    <property type="project" value="InterPro"/>
</dbReference>
<dbReference type="RefSeq" id="WP_246131462.1">
    <property type="nucleotide sequence ID" value="NZ_VNHU01000004.1"/>
</dbReference>
<dbReference type="SUPFAM" id="SSF53901">
    <property type="entry name" value="Thiolase-like"/>
    <property type="match status" value="1"/>
</dbReference>
<evidence type="ECO:0008006" key="3">
    <source>
        <dbReference type="Google" id="ProtNLM"/>
    </source>
</evidence>
<sequence length="204" mass="23325">MMVEDYKITSFCSIKDNKVIVDNKVLYVHEEQGTVKEFTKAIYKSLGIKYPKFYKMDTLCKLGFLATEALLRNAEKPDNQTALVLSNRSSSLATDRIHQESIANKEDYFPSPAVFVYTLPNIVLGEISIRHQFKGENAFFVSEQFDAKLLTDYSRLLLDTNKASNVICGWVNLDSNKYDVFLAIISRKGNTILTEEQLNKLYHT</sequence>
<protein>
    <recommendedName>
        <fullName evidence="3">3-oxoacyl-ACP synthase</fullName>
    </recommendedName>
</protein>
<evidence type="ECO:0000313" key="1">
    <source>
        <dbReference type="EMBL" id="TYP74216.1"/>
    </source>
</evidence>
<dbReference type="InterPro" id="IPR016039">
    <property type="entry name" value="Thiolase-like"/>
</dbReference>